<reference evidence="15 17" key="1">
    <citation type="journal article" date="2015" name="Genome Announc.">
        <title>Complete Genome Sequences for Two Strains of a Novel Fastidious, Partially Acid-Fast, Gram-Positive Corynebacterineae Bacterium, Derived from Human Clinical Samples.</title>
        <authorList>
            <person name="Nicholson A.C."/>
            <person name="Bell M."/>
            <person name="Humrighouse B.W."/>
            <person name="McQuiston J.R."/>
        </authorList>
    </citation>
    <scope>NUCLEOTIDE SEQUENCE [LARGE SCALE GENOMIC DNA]</scope>
    <source>
        <strain evidence="15 17">X1698</strain>
    </source>
</reference>
<accession>A0A0M4MCK3</accession>
<dbReference type="Pfam" id="PF02782">
    <property type="entry name" value="FGGY_C"/>
    <property type="match status" value="1"/>
</dbReference>
<organism evidence="15 17">
    <name type="scientific">Lawsonella clevelandensis</name>
    <dbReference type="NCBI Taxonomy" id="1528099"/>
    <lineage>
        <taxon>Bacteria</taxon>
        <taxon>Bacillati</taxon>
        <taxon>Actinomycetota</taxon>
        <taxon>Actinomycetes</taxon>
        <taxon>Mycobacteriales</taxon>
        <taxon>Lawsonellaceae</taxon>
        <taxon>Lawsonella</taxon>
    </lineage>
</organism>
<keyword evidence="18" id="KW-1185">Reference proteome</keyword>
<evidence type="ECO:0000256" key="7">
    <source>
        <dbReference type="ARBA" id="ARBA00022798"/>
    </source>
</evidence>
<evidence type="ECO:0000313" key="16">
    <source>
        <dbReference type="EMBL" id="VHO01248.1"/>
    </source>
</evidence>
<evidence type="ECO:0000256" key="4">
    <source>
        <dbReference type="ARBA" id="ARBA00022679"/>
    </source>
</evidence>
<feature type="domain" description="Carbohydrate kinase FGGY C-terminal" evidence="14">
    <location>
        <begin position="269"/>
        <end position="459"/>
    </location>
</feature>
<dbReference type="GO" id="GO:0005829">
    <property type="term" value="C:cytosol"/>
    <property type="evidence" value="ECO:0007669"/>
    <property type="project" value="TreeGrafter"/>
</dbReference>
<gene>
    <name evidence="15" type="primary">glpK</name>
    <name evidence="16" type="synonym">glpK_2</name>
    <name evidence="15" type="ORF">AL705_06345</name>
    <name evidence="16" type="ORF">LC603019_01256</name>
</gene>
<evidence type="ECO:0000256" key="2">
    <source>
        <dbReference type="ARBA" id="ARBA00009156"/>
    </source>
</evidence>
<dbReference type="OrthoDB" id="9805576at2"/>
<evidence type="ECO:0000256" key="10">
    <source>
        <dbReference type="ARBA" id="ARBA00052101"/>
    </source>
</evidence>
<dbReference type="GeneID" id="84895159"/>
<comment type="similarity">
    <text evidence="2 12">Belongs to the FGGY kinase family.</text>
</comment>
<keyword evidence="8" id="KW-0067">ATP-binding</keyword>
<dbReference type="Gene3D" id="3.30.420.40">
    <property type="match status" value="2"/>
</dbReference>
<comment type="function">
    <text evidence="11">Key enzyme in the regulation of glycerol uptake and metabolism. Catalyzes the phosphorylation of glycerol to yield sn-glycerol 3-phosphate.</text>
</comment>
<keyword evidence="5" id="KW-0547">Nucleotide-binding</keyword>
<evidence type="ECO:0000256" key="3">
    <source>
        <dbReference type="ARBA" id="ARBA00012099"/>
    </source>
</evidence>
<evidence type="ECO:0000313" key="15">
    <source>
        <dbReference type="EMBL" id="ALE19246.1"/>
    </source>
</evidence>
<dbReference type="GO" id="GO:0004370">
    <property type="term" value="F:glycerol kinase activity"/>
    <property type="evidence" value="ECO:0007669"/>
    <property type="project" value="UniProtKB-EC"/>
</dbReference>
<dbReference type="InterPro" id="IPR043129">
    <property type="entry name" value="ATPase_NBD"/>
</dbReference>
<dbReference type="KEGG" id="cbq:AL705_06345"/>
<proteinExistence type="inferred from homology"/>
<dbReference type="STRING" id="1528099.AL705_06345"/>
<keyword evidence="7" id="KW-0319">Glycerol metabolism</keyword>
<evidence type="ECO:0000259" key="14">
    <source>
        <dbReference type="Pfam" id="PF02782"/>
    </source>
</evidence>
<dbReference type="InterPro" id="IPR000577">
    <property type="entry name" value="Carb_kinase_FGGY"/>
</dbReference>
<evidence type="ECO:0000256" key="12">
    <source>
        <dbReference type="RuleBase" id="RU003733"/>
    </source>
</evidence>
<dbReference type="EC" id="2.7.1.30" evidence="3"/>
<dbReference type="Proteomes" id="UP000068137">
    <property type="component" value="Chromosome"/>
</dbReference>
<evidence type="ECO:0000256" key="1">
    <source>
        <dbReference type="ARBA" id="ARBA00005190"/>
    </source>
</evidence>
<protein>
    <recommendedName>
        <fullName evidence="3">glycerol kinase</fullName>
        <ecNumber evidence="3">2.7.1.30</ecNumber>
    </recommendedName>
    <alternativeName>
        <fullName evidence="9">ATP:glycerol 3-phosphotransferase</fullName>
    </alternativeName>
</protein>
<dbReference type="GO" id="GO:0019563">
    <property type="term" value="P:glycerol catabolic process"/>
    <property type="evidence" value="ECO:0007669"/>
    <property type="project" value="TreeGrafter"/>
</dbReference>
<feature type="domain" description="Carbohydrate kinase FGGY N-terminal" evidence="13">
    <location>
        <begin position="6"/>
        <end position="260"/>
    </location>
</feature>
<dbReference type="SUPFAM" id="SSF53067">
    <property type="entry name" value="Actin-like ATPase domain"/>
    <property type="match status" value="2"/>
</dbReference>
<dbReference type="PANTHER" id="PTHR10196:SF69">
    <property type="entry name" value="GLYCEROL KINASE"/>
    <property type="match status" value="1"/>
</dbReference>
<dbReference type="FunFam" id="3.30.420.40:FF:000007">
    <property type="entry name" value="Glycerol kinase"/>
    <property type="match status" value="1"/>
</dbReference>
<dbReference type="PATRIC" id="fig|1528099.3.peg.1252"/>
<dbReference type="CDD" id="cd07769">
    <property type="entry name" value="ASKHA_NBD_FGGY_GK"/>
    <property type="match status" value="1"/>
</dbReference>
<dbReference type="InterPro" id="IPR018483">
    <property type="entry name" value="Carb_kinase_FGGY_CS"/>
</dbReference>
<dbReference type="InterPro" id="IPR005999">
    <property type="entry name" value="Glycerol_kin"/>
</dbReference>
<comment type="catalytic activity">
    <reaction evidence="10">
        <text>glycerol + ATP = sn-glycerol 3-phosphate + ADP + H(+)</text>
        <dbReference type="Rhea" id="RHEA:21644"/>
        <dbReference type="ChEBI" id="CHEBI:15378"/>
        <dbReference type="ChEBI" id="CHEBI:17754"/>
        <dbReference type="ChEBI" id="CHEBI:30616"/>
        <dbReference type="ChEBI" id="CHEBI:57597"/>
        <dbReference type="ChEBI" id="CHEBI:456216"/>
        <dbReference type="EC" id="2.7.1.30"/>
    </reaction>
</comment>
<keyword evidence="6 12" id="KW-0418">Kinase</keyword>
<evidence type="ECO:0000256" key="11">
    <source>
        <dbReference type="ARBA" id="ARBA00054633"/>
    </source>
</evidence>
<dbReference type="InterPro" id="IPR018485">
    <property type="entry name" value="FGGY_C"/>
</dbReference>
<dbReference type="FunFam" id="3.30.420.40:FF:000008">
    <property type="entry name" value="Glycerol kinase"/>
    <property type="match status" value="1"/>
</dbReference>
<dbReference type="EMBL" id="CP012390">
    <property type="protein sequence ID" value="ALE19246.1"/>
    <property type="molecule type" value="Genomic_DNA"/>
</dbReference>
<dbReference type="PIRSF" id="PIRSF000538">
    <property type="entry name" value="GlpK"/>
    <property type="match status" value="1"/>
</dbReference>
<dbReference type="GO" id="GO:0005524">
    <property type="term" value="F:ATP binding"/>
    <property type="evidence" value="ECO:0007669"/>
    <property type="project" value="UniProtKB-KW"/>
</dbReference>
<keyword evidence="4 12" id="KW-0808">Transferase</keyword>
<dbReference type="RefSeq" id="WP_053962291.1">
    <property type="nucleotide sequence ID" value="NZ_CAJPTR010000065.1"/>
</dbReference>
<sequence length="506" mass="55865">MPSSRYVIALDQDTVFTHCSVFDHDGNLVATTERDHRQILPSPGYVEHDPMEIWKNARLTLAEVLAVMEITSNDVAALGITNQRETAVLWDKTTGLPICNAIVWQDTRSHACLDEVVNKIGEDRIRELTGLPPTIYFAAPRIKWMLDNVDGARQLADEGKLLFGTMDTWLIWNLTGGTQGSVDGPAKHITDVSNASRTMLMNIETCTWDDELLEAFDIPKSILPRIRSSSDVFGHVRRRGPLPGVPIAGILGDQQAAAFGQACLSVGEAKISYGTGNSLLLNVGSEPAAPADGLISTVFYRLGDDEPVYALEGSIAVTGLAVRWLRDNMGFFNSSDDIEALAADVEDNGGVYFVPAFSGIMAPRWRDDARGTIVGLTRFANRNHIARAALEATSYQTREVAEAMRKQADIQLKTVKVDGAMTENNLLMQFQADMLNCPVVRGRLRENASLGAAYAAGLAVHFWSSTDEIRANWIPNDMWRPTMDENTREELFHNWNKAVERSLDWA</sequence>
<evidence type="ECO:0000256" key="6">
    <source>
        <dbReference type="ARBA" id="ARBA00022777"/>
    </source>
</evidence>
<comment type="pathway">
    <text evidence="1">Polyol metabolism; glycerol degradation via glycerol kinase pathway; sn-glycerol 3-phosphate from glycerol: step 1/1.</text>
</comment>
<name>A0A0M4MCK3_9ACTN</name>
<evidence type="ECO:0000313" key="17">
    <source>
        <dbReference type="Proteomes" id="UP000068137"/>
    </source>
</evidence>
<reference evidence="16 18" key="3">
    <citation type="submission" date="2019-04" db="EMBL/GenBank/DDBJ databases">
        <authorList>
            <person name="Seth-Smith MB H."/>
            <person name="Seth-Smith H."/>
        </authorList>
    </citation>
    <scope>NUCLEOTIDE SEQUENCE [LARGE SCALE GENOMIC DNA]</scope>
    <source>
        <strain evidence="16">USB-603019</strain>
    </source>
</reference>
<dbReference type="NCBIfam" id="NF000756">
    <property type="entry name" value="PRK00047.1"/>
    <property type="match status" value="1"/>
</dbReference>
<evidence type="ECO:0000256" key="9">
    <source>
        <dbReference type="ARBA" id="ARBA00043149"/>
    </source>
</evidence>
<dbReference type="PANTHER" id="PTHR10196">
    <property type="entry name" value="SUGAR KINASE"/>
    <property type="match status" value="1"/>
</dbReference>
<dbReference type="AlphaFoldDB" id="A0A0M4MCK3"/>
<dbReference type="NCBIfam" id="TIGR01311">
    <property type="entry name" value="glycerol_kin"/>
    <property type="match status" value="1"/>
</dbReference>
<evidence type="ECO:0000259" key="13">
    <source>
        <dbReference type="Pfam" id="PF00370"/>
    </source>
</evidence>
<evidence type="ECO:0000256" key="5">
    <source>
        <dbReference type="ARBA" id="ARBA00022741"/>
    </source>
</evidence>
<dbReference type="GO" id="GO:0006072">
    <property type="term" value="P:glycerol-3-phosphate metabolic process"/>
    <property type="evidence" value="ECO:0007669"/>
    <property type="project" value="InterPro"/>
</dbReference>
<evidence type="ECO:0000313" key="18">
    <source>
        <dbReference type="Proteomes" id="UP000324288"/>
    </source>
</evidence>
<evidence type="ECO:0000256" key="8">
    <source>
        <dbReference type="ARBA" id="ARBA00022840"/>
    </source>
</evidence>
<dbReference type="EMBL" id="LR584267">
    <property type="protein sequence ID" value="VHO01248.1"/>
    <property type="molecule type" value="Genomic_DNA"/>
</dbReference>
<dbReference type="Proteomes" id="UP000324288">
    <property type="component" value="Chromosome"/>
</dbReference>
<reference evidence="15" key="2">
    <citation type="journal article" date="2016" name="Int. J. Syst. Evol. Microbiol.">
        <title>Lawsonella clevelandensis gen. nov., sp. nov., a new member of the suborder Corynebacterineae isolated from human abscesses.</title>
        <authorList>
            <person name="Bell M.E."/>
            <person name="Bernard K.A."/>
            <person name="Harrington S.M."/>
            <person name="Patel N.B."/>
            <person name="Tucker T.A."/>
            <person name="Metcalfe M.G."/>
            <person name="McQuiston J.R."/>
        </authorList>
    </citation>
    <scope>NUCLEOTIDE SEQUENCE</scope>
    <source>
        <strain evidence="15">X1698</strain>
    </source>
</reference>
<dbReference type="InterPro" id="IPR018484">
    <property type="entry name" value="FGGY_N"/>
</dbReference>
<dbReference type="PROSITE" id="PS00445">
    <property type="entry name" value="FGGY_KINASES_2"/>
    <property type="match status" value="1"/>
</dbReference>
<dbReference type="Pfam" id="PF00370">
    <property type="entry name" value="FGGY_N"/>
    <property type="match status" value="1"/>
</dbReference>